<protein>
    <recommendedName>
        <fullName evidence="3">DUF4249 domain-containing protein</fullName>
    </recommendedName>
</protein>
<dbReference type="Pfam" id="PF14054">
    <property type="entry name" value="DUF4249"/>
    <property type="match status" value="1"/>
</dbReference>
<dbReference type="EMBL" id="BAABEY010000030">
    <property type="protein sequence ID" value="GAA4443968.1"/>
    <property type="molecule type" value="Genomic_DNA"/>
</dbReference>
<name>A0ABP8M6X3_9BACT</name>
<keyword evidence="2" id="KW-1185">Reference proteome</keyword>
<evidence type="ECO:0000313" key="1">
    <source>
        <dbReference type="EMBL" id="GAA4443968.1"/>
    </source>
</evidence>
<dbReference type="Proteomes" id="UP001501508">
    <property type="component" value="Unassembled WGS sequence"/>
</dbReference>
<proteinExistence type="predicted"/>
<sequence>MIKVITMDFLKVNWLKSGLVLAIVPFLWGCEDVIDLETQTGPPLLVVDGWIYNQPGPQEIRLSKTGAYFDNAPATPALNARVWVQDNRGAIYEFKDVSSNGRYVWEVADSTMGAIGRQYTLHIEHEGEKYTAQNEIKRVPRVDSLIFTHESWPTKPEKGPKDGFIAEFYARDLEGAGDTYWIKPLRDGKPYKSNPVNISIAYDAAGSKESATDGLIFILPIRQSLTIGELFNDKDSVGVELLSINESAFRFLEQVRTEASNGGLFAVPFANIPGNIKSESGTKALGFFGASAVSRLEGRVDANTARPRR</sequence>
<evidence type="ECO:0008006" key="3">
    <source>
        <dbReference type="Google" id="ProtNLM"/>
    </source>
</evidence>
<accession>A0ABP8M6X3</accession>
<reference evidence="2" key="1">
    <citation type="journal article" date="2019" name="Int. J. Syst. Evol. Microbiol.">
        <title>The Global Catalogue of Microorganisms (GCM) 10K type strain sequencing project: providing services to taxonomists for standard genome sequencing and annotation.</title>
        <authorList>
            <consortium name="The Broad Institute Genomics Platform"/>
            <consortium name="The Broad Institute Genome Sequencing Center for Infectious Disease"/>
            <person name="Wu L."/>
            <person name="Ma J."/>
        </authorList>
    </citation>
    <scope>NUCLEOTIDE SEQUENCE [LARGE SCALE GENOMIC DNA]</scope>
    <source>
        <strain evidence="2">JCM 31920</strain>
    </source>
</reference>
<comment type="caution">
    <text evidence="1">The sequence shown here is derived from an EMBL/GenBank/DDBJ whole genome shotgun (WGS) entry which is preliminary data.</text>
</comment>
<gene>
    <name evidence="1" type="ORF">GCM10023091_33450</name>
</gene>
<organism evidence="1 2">
    <name type="scientific">Ravibacter arvi</name>
    <dbReference type="NCBI Taxonomy" id="2051041"/>
    <lineage>
        <taxon>Bacteria</taxon>
        <taxon>Pseudomonadati</taxon>
        <taxon>Bacteroidota</taxon>
        <taxon>Cytophagia</taxon>
        <taxon>Cytophagales</taxon>
        <taxon>Spirosomataceae</taxon>
        <taxon>Ravibacter</taxon>
    </lineage>
</organism>
<dbReference type="InterPro" id="IPR025345">
    <property type="entry name" value="DUF4249"/>
</dbReference>
<evidence type="ECO:0000313" key="2">
    <source>
        <dbReference type="Proteomes" id="UP001501508"/>
    </source>
</evidence>